<keyword evidence="2" id="KW-0540">Nuclease</keyword>
<keyword evidence="2" id="KW-0255">Endonuclease</keyword>
<dbReference type="InterPro" id="IPR003615">
    <property type="entry name" value="HNH_nuc"/>
</dbReference>
<sequence length="144" mass="16191">MSEVTTTKRTYWLMGEEFPLRKCNDCGCDLPSIPSVRWNKKDFDLCYLCLQKAHDLLFGEPNNSQPSPKKKQPISQTLRIAMLKRDGHACRYCGSEDELTADHVIPESAGGPTTLDNLVTACRTCNTKKGRKSLEESGLILRQV</sequence>
<dbReference type="InterPro" id="IPR052892">
    <property type="entry name" value="NA-targeting_endonuclease"/>
</dbReference>
<feature type="domain" description="HNH nuclease" evidence="1">
    <location>
        <begin position="77"/>
        <end position="127"/>
    </location>
</feature>
<dbReference type="CDD" id="cd00085">
    <property type="entry name" value="HNHc"/>
    <property type="match status" value="1"/>
</dbReference>
<dbReference type="EMBL" id="CP051428">
    <property type="protein sequence ID" value="QJC52749.1"/>
    <property type="molecule type" value="Genomic_DNA"/>
</dbReference>
<keyword evidence="3" id="KW-1185">Reference proteome</keyword>
<dbReference type="Pfam" id="PF01844">
    <property type="entry name" value="HNH"/>
    <property type="match status" value="1"/>
</dbReference>
<dbReference type="KEGG" id="palr:HGI30_15045"/>
<reference evidence="2 3" key="1">
    <citation type="submission" date="2020-04" db="EMBL/GenBank/DDBJ databases">
        <title>Novel Paenibacillus strain UniB2 isolated from commercial digestive syrup.</title>
        <authorList>
            <person name="Thorat V."/>
            <person name="Kirdat K."/>
            <person name="Tiwarekar B."/>
            <person name="Yadav A."/>
        </authorList>
    </citation>
    <scope>NUCLEOTIDE SEQUENCE [LARGE SCALE GENOMIC DNA]</scope>
    <source>
        <strain evidence="2 3">UniB2</strain>
    </source>
</reference>
<dbReference type="InterPro" id="IPR002711">
    <property type="entry name" value="HNH"/>
</dbReference>
<dbReference type="PANTHER" id="PTHR33877:SF2">
    <property type="entry name" value="OS07G0170200 PROTEIN"/>
    <property type="match status" value="1"/>
</dbReference>
<evidence type="ECO:0000313" key="3">
    <source>
        <dbReference type="Proteomes" id="UP000502136"/>
    </source>
</evidence>
<proteinExistence type="predicted"/>
<gene>
    <name evidence="2" type="ORF">HGI30_15045</name>
</gene>
<dbReference type="SMART" id="SM00507">
    <property type="entry name" value="HNHc"/>
    <property type="match status" value="1"/>
</dbReference>
<dbReference type="AlphaFoldDB" id="A0A6H2GZH9"/>
<dbReference type="Proteomes" id="UP000502136">
    <property type="component" value="Chromosome"/>
</dbReference>
<evidence type="ECO:0000313" key="2">
    <source>
        <dbReference type="EMBL" id="QJC52749.1"/>
    </source>
</evidence>
<dbReference type="PANTHER" id="PTHR33877">
    <property type="entry name" value="SLL1193 PROTEIN"/>
    <property type="match status" value="1"/>
</dbReference>
<evidence type="ECO:0000259" key="1">
    <source>
        <dbReference type="SMART" id="SM00507"/>
    </source>
</evidence>
<accession>A0A6H2GZH9</accession>
<protein>
    <submittedName>
        <fullName evidence="2">HNH endonuclease</fullName>
    </submittedName>
</protein>
<dbReference type="GO" id="GO:0008270">
    <property type="term" value="F:zinc ion binding"/>
    <property type="evidence" value="ECO:0007669"/>
    <property type="project" value="InterPro"/>
</dbReference>
<organism evidence="2 3">
    <name type="scientific">Paenibacillus albicereus</name>
    <dbReference type="NCBI Taxonomy" id="2726185"/>
    <lineage>
        <taxon>Bacteria</taxon>
        <taxon>Bacillati</taxon>
        <taxon>Bacillota</taxon>
        <taxon>Bacilli</taxon>
        <taxon>Bacillales</taxon>
        <taxon>Paenibacillaceae</taxon>
        <taxon>Paenibacillus</taxon>
    </lineage>
</organism>
<name>A0A6H2GZH9_9BACL</name>
<dbReference type="GO" id="GO:0003676">
    <property type="term" value="F:nucleic acid binding"/>
    <property type="evidence" value="ECO:0007669"/>
    <property type="project" value="InterPro"/>
</dbReference>
<dbReference type="Gene3D" id="1.10.30.50">
    <property type="match status" value="1"/>
</dbReference>
<keyword evidence="2" id="KW-0378">Hydrolase</keyword>
<dbReference type="GO" id="GO:0004519">
    <property type="term" value="F:endonuclease activity"/>
    <property type="evidence" value="ECO:0007669"/>
    <property type="project" value="UniProtKB-KW"/>
</dbReference>